<gene>
    <name evidence="4" type="ORF">TASIC1_0012010200</name>
</gene>
<dbReference type="InterPro" id="IPR007577">
    <property type="entry name" value="GlycoTrfase_DXD_sugar-bd_CS"/>
</dbReference>
<dbReference type="Proteomes" id="UP000517252">
    <property type="component" value="Unassembled WGS sequence"/>
</dbReference>
<accession>A0A6V8R2J5</accession>
<evidence type="ECO:0000313" key="5">
    <source>
        <dbReference type="Proteomes" id="UP000517252"/>
    </source>
</evidence>
<keyword evidence="3" id="KW-1133">Transmembrane helix</keyword>
<feature type="transmembrane region" description="Helical" evidence="3">
    <location>
        <begin position="313"/>
        <end position="334"/>
    </location>
</feature>
<evidence type="ECO:0000256" key="2">
    <source>
        <dbReference type="ARBA" id="ARBA00022679"/>
    </source>
</evidence>
<dbReference type="InterPro" id="IPR029044">
    <property type="entry name" value="Nucleotide-diphossugar_trans"/>
</dbReference>
<feature type="transmembrane region" description="Helical" evidence="3">
    <location>
        <begin position="33"/>
        <end position="53"/>
    </location>
</feature>
<protein>
    <submittedName>
        <fullName evidence="4">Mannosyl phosphorylinositol ceramide synthase CSH1</fullName>
    </submittedName>
</protein>
<keyword evidence="3" id="KW-0472">Membrane</keyword>
<comment type="caution">
    <text evidence="4">The sequence shown here is derived from an EMBL/GenBank/DDBJ whole genome shotgun (WGS) entry which is preliminary data.</text>
</comment>
<organism evidence="4 5">
    <name type="scientific">Trichoderma asperellum</name>
    <name type="common">Filamentous fungus</name>
    <dbReference type="NCBI Taxonomy" id="101201"/>
    <lineage>
        <taxon>Eukaryota</taxon>
        <taxon>Fungi</taxon>
        <taxon>Dikarya</taxon>
        <taxon>Ascomycota</taxon>
        <taxon>Pezizomycotina</taxon>
        <taxon>Sordariomycetes</taxon>
        <taxon>Hypocreomycetidae</taxon>
        <taxon>Hypocreales</taxon>
        <taxon>Hypocreaceae</taxon>
        <taxon>Trichoderma</taxon>
    </lineage>
</organism>
<dbReference type="PANTHER" id="PTHR32385:SF15">
    <property type="entry name" value="INOSITOL PHOSPHOCERAMIDE MANNOSYLTRANSFERASE 1"/>
    <property type="match status" value="1"/>
</dbReference>
<comment type="similarity">
    <text evidence="1">Belongs to the glycosyltransferase 32 family.</text>
</comment>
<dbReference type="GO" id="GO:0016020">
    <property type="term" value="C:membrane"/>
    <property type="evidence" value="ECO:0007669"/>
    <property type="project" value="GOC"/>
</dbReference>
<dbReference type="EMBL" id="BLZH01000012">
    <property type="protein sequence ID" value="GFP59099.1"/>
    <property type="molecule type" value="Genomic_DNA"/>
</dbReference>
<dbReference type="PANTHER" id="PTHR32385">
    <property type="entry name" value="MANNOSYL PHOSPHORYLINOSITOL CERAMIDE SYNTHASE"/>
    <property type="match status" value="1"/>
</dbReference>
<dbReference type="Gene3D" id="3.90.550.20">
    <property type="match status" value="1"/>
</dbReference>
<proteinExistence type="inferred from homology"/>
<evidence type="ECO:0000313" key="4">
    <source>
        <dbReference type="EMBL" id="GFP59099.1"/>
    </source>
</evidence>
<dbReference type="Pfam" id="PF04488">
    <property type="entry name" value="Gly_transf_sug"/>
    <property type="match status" value="1"/>
</dbReference>
<evidence type="ECO:0000256" key="3">
    <source>
        <dbReference type="SAM" id="Phobius"/>
    </source>
</evidence>
<keyword evidence="3" id="KW-0812">Transmembrane</keyword>
<reference evidence="4 5" key="1">
    <citation type="submission" date="2020-07" db="EMBL/GenBank/DDBJ databases">
        <title>Trichoderma asperellum IC-1 whole genome shotgun sequence.</title>
        <authorList>
            <person name="Kanamasa S."/>
            <person name="Takahashi H."/>
        </authorList>
    </citation>
    <scope>NUCLEOTIDE SEQUENCE [LARGE SCALE GENOMIC DNA]</scope>
    <source>
        <strain evidence="4 5">IC-1</strain>
    </source>
</reference>
<keyword evidence="2" id="KW-0808">Transferase</keyword>
<dbReference type="InterPro" id="IPR051706">
    <property type="entry name" value="Glycosyltransferase_domain"/>
</dbReference>
<sequence>MPFDEERQDGGDSPSSCQRWSMKYLRLPRLTKMAVFLLLVVDLAIVGALLYTLEPLITLLRRNEDLFTPTVTLPLNGTAGASYYSGDLDRQKIPRILHQTTANSTIPDKWVKSQQSCRETYSDFEYKLWTDESARDFISAEYPWFVENWDGYAFPIQRADAIRYFVLHHYGGIYLDMDTFCNEPIPLEQLEAGPSPHYALFKSTLPTGVTNDFMISTARHPAYAAAVSKLPLFYDITRFWAELQPYANIMMSSGPLFLSLVVKDYLLGQPSLPSPTVEVIHPTELTSYITDLESATWHKADAHALMWLGTRPWTWFLAGAVALVAILYLINYLLLLTCEIFLRKVPSITYAIKESKLA</sequence>
<dbReference type="OrthoDB" id="3647at2759"/>
<dbReference type="SUPFAM" id="SSF53448">
    <property type="entry name" value="Nucleotide-diphospho-sugar transferases"/>
    <property type="match status" value="1"/>
</dbReference>
<evidence type="ECO:0000256" key="1">
    <source>
        <dbReference type="ARBA" id="ARBA00009003"/>
    </source>
</evidence>
<name>A0A6V8R2J5_TRIAP</name>
<dbReference type="AlphaFoldDB" id="A0A6V8R2J5"/>
<dbReference type="GO" id="GO:0051999">
    <property type="term" value="P:mannosyl-inositol phosphorylceramide biosynthetic process"/>
    <property type="evidence" value="ECO:0007669"/>
    <property type="project" value="TreeGrafter"/>
</dbReference>
<dbReference type="GO" id="GO:0000030">
    <property type="term" value="F:mannosyltransferase activity"/>
    <property type="evidence" value="ECO:0007669"/>
    <property type="project" value="TreeGrafter"/>
</dbReference>